<gene>
    <name evidence="2" type="ORF">SAMD00023353_3600070</name>
</gene>
<dbReference type="AlphaFoldDB" id="A0A1S8A9E7"/>
<dbReference type="Proteomes" id="UP000054516">
    <property type="component" value="Unassembled WGS sequence"/>
</dbReference>
<feature type="compositionally biased region" description="Low complexity" evidence="1">
    <location>
        <begin position="47"/>
        <end position="87"/>
    </location>
</feature>
<evidence type="ECO:0000313" key="3">
    <source>
        <dbReference type="Proteomes" id="UP000054516"/>
    </source>
</evidence>
<dbReference type="STRING" id="77044.A0A1S8A9E7"/>
<reference evidence="2" key="1">
    <citation type="submission" date="2016-03" db="EMBL/GenBank/DDBJ databases">
        <title>Draft genome sequence of Rosellinia necatrix.</title>
        <authorList>
            <person name="Kanematsu S."/>
        </authorList>
    </citation>
    <scope>NUCLEOTIDE SEQUENCE [LARGE SCALE GENOMIC DNA]</scope>
    <source>
        <strain evidence="2">W97</strain>
    </source>
</reference>
<feature type="compositionally biased region" description="Acidic residues" evidence="1">
    <location>
        <begin position="108"/>
        <end position="121"/>
    </location>
</feature>
<keyword evidence="3" id="KW-1185">Reference proteome</keyword>
<protein>
    <submittedName>
        <fullName evidence="2">Uncharacterized protein</fullName>
    </submittedName>
</protein>
<evidence type="ECO:0000256" key="1">
    <source>
        <dbReference type="SAM" id="MobiDB-lite"/>
    </source>
</evidence>
<dbReference type="EMBL" id="DF977481">
    <property type="protein sequence ID" value="GAW26535.1"/>
    <property type="molecule type" value="Genomic_DNA"/>
</dbReference>
<organism evidence="2">
    <name type="scientific">Rosellinia necatrix</name>
    <name type="common">White root-rot fungus</name>
    <dbReference type="NCBI Taxonomy" id="77044"/>
    <lineage>
        <taxon>Eukaryota</taxon>
        <taxon>Fungi</taxon>
        <taxon>Dikarya</taxon>
        <taxon>Ascomycota</taxon>
        <taxon>Pezizomycotina</taxon>
        <taxon>Sordariomycetes</taxon>
        <taxon>Xylariomycetidae</taxon>
        <taxon>Xylariales</taxon>
        <taxon>Xylariaceae</taxon>
        <taxon>Rosellinia</taxon>
    </lineage>
</organism>
<proteinExistence type="predicted"/>
<evidence type="ECO:0000313" key="2">
    <source>
        <dbReference type="EMBL" id="GAW26535.1"/>
    </source>
</evidence>
<feature type="region of interest" description="Disordered" evidence="1">
    <location>
        <begin position="1"/>
        <end position="151"/>
    </location>
</feature>
<name>A0A1S8A9E7_ROSNE</name>
<sequence length="172" mass="18030">MNLFRDALNLWARRDSQTASHNPGPELESEFEMPRRNGASAPTTPANSNSNMLSTSNSNPNTHSPLSSSPLSPADSTTSFTTAAAVSPDHIPAGGAALVRSGRGEAGGEGDEDTRDGDGGDGGDGGDLPSADVAFSDMASQYHKAKSLPPELKEHCRVYLEEALRMLPCLFT</sequence>
<accession>A0A1S8A9E7</accession>